<sequence>MSFDWNIESEVFSITNLKARVNADKLFVSLMQEIEKQGIDIRKSFFISAIQKLIPKGTAGIDNNSVYGFSILSMLSGQKKRDYFIFDDLNLRDEFTSVANNNYNRDNYYWLKNYPSELIRINPIFIKD</sequence>
<dbReference type="RefSeq" id="WP_379190024.1">
    <property type="nucleotide sequence ID" value="NZ_JBHSOW010000076.1"/>
</dbReference>
<reference evidence="2" key="1">
    <citation type="journal article" date="2019" name="Int. J. Syst. Evol. Microbiol.">
        <title>The Global Catalogue of Microorganisms (GCM) 10K type strain sequencing project: providing services to taxonomists for standard genome sequencing and annotation.</title>
        <authorList>
            <consortium name="The Broad Institute Genomics Platform"/>
            <consortium name="The Broad Institute Genome Sequencing Center for Infectious Disease"/>
            <person name="Wu L."/>
            <person name="Ma J."/>
        </authorList>
    </citation>
    <scope>NUCLEOTIDE SEQUENCE [LARGE SCALE GENOMIC DNA]</scope>
    <source>
        <strain evidence="2">CGMCC 1.3240</strain>
    </source>
</reference>
<proteinExistence type="predicted"/>
<gene>
    <name evidence="1" type="ORF">ACFPYJ_20250</name>
</gene>
<evidence type="ECO:0000313" key="1">
    <source>
        <dbReference type="EMBL" id="MFC5651401.1"/>
    </source>
</evidence>
<accession>A0ABW0W3T0</accession>
<dbReference type="EMBL" id="JBHSOW010000076">
    <property type="protein sequence ID" value="MFC5651401.1"/>
    <property type="molecule type" value="Genomic_DNA"/>
</dbReference>
<evidence type="ECO:0000313" key="2">
    <source>
        <dbReference type="Proteomes" id="UP001596047"/>
    </source>
</evidence>
<name>A0ABW0W3T0_9BACL</name>
<protein>
    <submittedName>
        <fullName evidence="1">Uncharacterized protein</fullName>
    </submittedName>
</protein>
<organism evidence="1 2">
    <name type="scientific">Paenibacillus solisilvae</name>
    <dbReference type="NCBI Taxonomy" id="2486751"/>
    <lineage>
        <taxon>Bacteria</taxon>
        <taxon>Bacillati</taxon>
        <taxon>Bacillota</taxon>
        <taxon>Bacilli</taxon>
        <taxon>Bacillales</taxon>
        <taxon>Paenibacillaceae</taxon>
        <taxon>Paenibacillus</taxon>
    </lineage>
</organism>
<dbReference type="Proteomes" id="UP001596047">
    <property type="component" value="Unassembled WGS sequence"/>
</dbReference>
<keyword evidence="2" id="KW-1185">Reference proteome</keyword>
<comment type="caution">
    <text evidence="1">The sequence shown here is derived from an EMBL/GenBank/DDBJ whole genome shotgun (WGS) entry which is preliminary data.</text>
</comment>